<proteinExistence type="predicted"/>
<reference evidence="1 2" key="1">
    <citation type="submission" date="2015-06" db="EMBL/GenBank/DDBJ databases">
        <title>New insights into the roles of widespread benthic archaea in carbon and nitrogen cycling.</title>
        <authorList>
            <person name="Lazar C.S."/>
            <person name="Baker B.J."/>
            <person name="Seitz K.W."/>
            <person name="Hyde A.S."/>
            <person name="Dick G.J."/>
            <person name="Hinrichs K.-U."/>
            <person name="Teske A.P."/>
        </authorList>
    </citation>
    <scope>NUCLEOTIDE SEQUENCE [LARGE SCALE GENOMIC DNA]</scope>
    <source>
        <strain evidence="1">DG-45</strain>
    </source>
</reference>
<gene>
    <name evidence="1" type="ORF">AC482_01615</name>
</gene>
<dbReference type="SUPFAM" id="SSF63992">
    <property type="entry name" value="Dipeptide transport protein"/>
    <property type="match status" value="1"/>
</dbReference>
<sequence length="268" mass="28971">MKVFIAVDLEGVAGYFRWDPADRQRERELITGEANAAVAGAFEGGASEVLVTEAHGNMRNIIPEMMDSRASFLSGQPKPLNHMAGIDGTFDAAMFVAYHSKAGTTRGVMAHTYRGIIFSLRFNGFEVGELGADAAIAGYYGVPVVLVTGDRAVCDEGRELLGGVEAVAVKEGVSRYAAVSKTPEEAHRLIREGARRALGRVGTARPFAFEPPVTCELAFIDPFYADAVTNLPFVERVDGCTIRFASDDYLGALEIFYALSRVADSYRL</sequence>
<dbReference type="InterPro" id="IPR027476">
    <property type="entry name" value="DppA_N"/>
</dbReference>
<protein>
    <recommendedName>
        <fullName evidence="3">Peptidase M55</fullName>
    </recommendedName>
</protein>
<organism evidence="1 2">
    <name type="scientific">miscellaneous Crenarchaeota group-15 archaeon DG-45</name>
    <dbReference type="NCBI Taxonomy" id="1685127"/>
    <lineage>
        <taxon>Archaea</taxon>
        <taxon>Candidatus Bathyarchaeota</taxon>
        <taxon>MCG-15</taxon>
    </lineage>
</organism>
<comment type="caution">
    <text evidence="1">The sequence shown here is derived from an EMBL/GenBank/DDBJ whole genome shotgun (WGS) entry which is preliminary data.</text>
</comment>
<dbReference type="Gene3D" id="3.40.50.10780">
    <property type="entry name" value="Dipeptide transport protein"/>
    <property type="match status" value="1"/>
</dbReference>
<evidence type="ECO:0000313" key="1">
    <source>
        <dbReference type="EMBL" id="KON31183.1"/>
    </source>
</evidence>
<dbReference type="CDD" id="cd08663">
    <property type="entry name" value="DAP_dppA_1"/>
    <property type="match status" value="1"/>
</dbReference>
<evidence type="ECO:0000313" key="2">
    <source>
        <dbReference type="Proteomes" id="UP000037210"/>
    </source>
</evidence>
<dbReference type="InterPro" id="IPR036177">
    <property type="entry name" value="Peptidase_M55_sf"/>
</dbReference>
<dbReference type="AlphaFoldDB" id="A0A0M0BRF8"/>
<dbReference type="Proteomes" id="UP000037210">
    <property type="component" value="Unassembled WGS sequence"/>
</dbReference>
<dbReference type="PATRIC" id="fig|1685127.3.peg.413"/>
<name>A0A0M0BRF8_9ARCH</name>
<evidence type="ECO:0008006" key="3">
    <source>
        <dbReference type="Google" id="ProtNLM"/>
    </source>
</evidence>
<dbReference type="PIRSF" id="PIRSF015853">
    <property type="entry name" value="Pep_DppA"/>
    <property type="match status" value="1"/>
</dbReference>
<dbReference type="EMBL" id="LFWZ01000011">
    <property type="protein sequence ID" value="KON31183.1"/>
    <property type="molecule type" value="Genomic_DNA"/>
</dbReference>
<accession>A0A0M0BRF8</accession>
<dbReference type="Gene3D" id="3.30.1360.130">
    <property type="entry name" value="Dipeptide transport protein"/>
    <property type="match status" value="1"/>
</dbReference>
<dbReference type="Pfam" id="PF04951">
    <property type="entry name" value="Peptidase_M55"/>
    <property type="match status" value="1"/>
</dbReference>
<dbReference type="InterPro" id="IPR007035">
    <property type="entry name" value="Peptidase_M55"/>
</dbReference>